<dbReference type="PROSITE" id="PS50011">
    <property type="entry name" value="PROTEIN_KINASE_DOM"/>
    <property type="match status" value="1"/>
</dbReference>
<protein>
    <submittedName>
        <fullName evidence="3">Serine/threonine-protein kinase HT1</fullName>
    </submittedName>
</protein>
<dbReference type="PANTHER" id="PTHR31066">
    <property type="entry name" value="OS05G0427100 PROTEIN-RELATED"/>
    <property type="match status" value="1"/>
</dbReference>
<dbReference type="SMART" id="SM00666">
    <property type="entry name" value="PB1"/>
    <property type="match status" value="1"/>
</dbReference>
<dbReference type="PANTHER" id="PTHR31066:SF97">
    <property type="entry name" value="OS03G0401100 PROTEIN"/>
    <property type="match status" value="1"/>
</dbReference>
<keyword evidence="3" id="KW-0808">Transferase</keyword>
<dbReference type="Gene3D" id="3.10.20.90">
    <property type="entry name" value="Phosphatidylinositol 3-kinase Catalytic Subunit, Chain A, domain 1"/>
    <property type="match status" value="1"/>
</dbReference>
<evidence type="ECO:0000313" key="3">
    <source>
        <dbReference type="EMBL" id="KAK1268658.1"/>
    </source>
</evidence>
<keyword evidence="4" id="KW-1185">Reference proteome</keyword>
<proteinExistence type="predicted"/>
<accession>A0AAV9AX33</accession>
<dbReference type="InterPro" id="IPR000719">
    <property type="entry name" value="Prot_kinase_dom"/>
</dbReference>
<dbReference type="Gene3D" id="1.10.510.10">
    <property type="entry name" value="Transferase(Phosphotransferase) domain 1"/>
    <property type="match status" value="1"/>
</dbReference>
<organism evidence="3 4">
    <name type="scientific">Acorus gramineus</name>
    <name type="common">Dwarf sweet flag</name>
    <dbReference type="NCBI Taxonomy" id="55184"/>
    <lineage>
        <taxon>Eukaryota</taxon>
        <taxon>Viridiplantae</taxon>
        <taxon>Streptophyta</taxon>
        <taxon>Embryophyta</taxon>
        <taxon>Tracheophyta</taxon>
        <taxon>Spermatophyta</taxon>
        <taxon>Magnoliopsida</taxon>
        <taxon>Liliopsida</taxon>
        <taxon>Acoraceae</taxon>
        <taxon>Acorus</taxon>
    </lineage>
</organism>
<dbReference type="GO" id="GO:0004672">
    <property type="term" value="F:protein kinase activity"/>
    <property type="evidence" value="ECO:0007669"/>
    <property type="project" value="InterPro"/>
</dbReference>
<dbReference type="SUPFAM" id="SSF54277">
    <property type="entry name" value="CAD &amp; PB1 domains"/>
    <property type="match status" value="1"/>
</dbReference>
<dbReference type="GO" id="GO:0005524">
    <property type="term" value="F:ATP binding"/>
    <property type="evidence" value="ECO:0007669"/>
    <property type="project" value="InterPro"/>
</dbReference>
<dbReference type="AlphaFoldDB" id="A0AAV9AX33"/>
<dbReference type="Proteomes" id="UP001179952">
    <property type="component" value="Unassembled WGS sequence"/>
</dbReference>
<sequence>MAVDQNSIIPKDLRPLNLNRTAAPPDDPRLFPPRSTLESFLPSVDPAIQSPRSGLLLYPTDPNFAPLGFRAAAAMEDRPDSEQPSSSPSSSKKVKFLCSIGGKILPRPSDGALRYAGGQTRIVSVRRDVTFRDLVQKMSDVYGCGGGGIAIKYQLPGEDLDALVSVSCAEDLENMMEEYEKLSESDAKLRIFLFTPQSETDPLIPDDDKDVGRRYVEAINDVFEGMDSVASTSSIQNSDGPIHVGETLDGFACRRGGDGVTDSRFVFPAAAPIEAAVVATGSFHPSSGIGAPLYVRAGPYAPIAAHGVKQSAGHHPVHWRAEVQLPPLHPVAVNQCGWHQVAAPVVAETVVRLEDCYMCQKSLPHAHSDSVIQGRHGSASEPQFHSFHSDEVVRPWQGHHRVLPVPVLSEDLVEQKEEQPLGMDLGKHGFQGAEGGAQLGVPVFSVPSPQHEYRTLTALPLDVQAPYGMYLTTTNLPQMCHEQMLHQPPLASTQYQMKPVSVADVNPVRNGASAPEFATRDPVTEFIGKHPAFIPREGVPSLVVSHEHVRPINAMTETLHASPPELNVRPNIDLKQESLPVVVESGVHLTEPAYTSSAVKIAARDDVREVRSQDDASANPAIVHPPHLSQVGSLHCPLPGDPPQMVYQHFEPLRPEVISGQPVLSCANSAQNTVNLIPVREPNNEVSQFCSRNIHNSSVIPKSSNLPSSLVLSGITNELLGNIQEPASSGTAPLSNGDTWKTLPTTNFQCLKPIKVATSAELLTAENHLAKDCDSGPKVYLEGGGYHLPSNLMNVDTHIEAVRAVEEEHIKQELQAVAEGVAVSVLQPSMPPVPAMYTHQAKDHASDFNQEKLMNVDEAEAPSMVGPPDNKIEIKDKPTDKASHGLQITDYIDRLQVGDLGLSKVKCQTLISGGVRGTLPWMAPELLNGSSSLVSEKVDVFSFGIVMWELLTGQEPYADLHYGVIIGGIVSNTLRPPVPESCDPEWRSLMEQCWSAEPSERPNFTEVAARLRSMAAALSNKGQQTLSQVLK</sequence>
<dbReference type="EMBL" id="JAUJYN010000006">
    <property type="protein sequence ID" value="KAK1268658.1"/>
    <property type="molecule type" value="Genomic_DNA"/>
</dbReference>
<name>A0AAV9AX33_ACOGR</name>
<evidence type="ECO:0000313" key="4">
    <source>
        <dbReference type="Proteomes" id="UP001179952"/>
    </source>
</evidence>
<reference evidence="3" key="2">
    <citation type="submission" date="2023-06" db="EMBL/GenBank/DDBJ databases">
        <authorList>
            <person name="Ma L."/>
            <person name="Liu K.-W."/>
            <person name="Li Z."/>
            <person name="Hsiao Y.-Y."/>
            <person name="Qi Y."/>
            <person name="Fu T."/>
            <person name="Tang G."/>
            <person name="Zhang D."/>
            <person name="Sun W.-H."/>
            <person name="Liu D.-K."/>
            <person name="Li Y."/>
            <person name="Chen G.-Z."/>
            <person name="Liu X.-D."/>
            <person name="Liao X.-Y."/>
            <person name="Jiang Y.-T."/>
            <person name="Yu X."/>
            <person name="Hao Y."/>
            <person name="Huang J."/>
            <person name="Zhao X.-W."/>
            <person name="Ke S."/>
            <person name="Chen Y.-Y."/>
            <person name="Wu W.-L."/>
            <person name="Hsu J.-L."/>
            <person name="Lin Y.-F."/>
            <person name="Huang M.-D."/>
            <person name="Li C.-Y."/>
            <person name="Huang L."/>
            <person name="Wang Z.-W."/>
            <person name="Zhao X."/>
            <person name="Zhong W.-Y."/>
            <person name="Peng D.-H."/>
            <person name="Ahmad S."/>
            <person name="Lan S."/>
            <person name="Zhang J.-S."/>
            <person name="Tsai W.-C."/>
            <person name="Van De Peer Y."/>
            <person name="Liu Z.-J."/>
        </authorList>
    </citation>
    <scope>NUCLEOTIDE SEQUENCE</scope>
    <source>
        <strain evidence="3">SCP</strain>
        <tissue evidence="3">Leaves</tissue>
    </source>
</reference>
<reference evidence="3" key="1">
    <citation type="journal article" date="2023" name="Nat. Commun.">
        <title>Diploid and tetraploid genomes of Acorus and the evolution of monocots.</title>
        <authorList>
            <person name="Ma L."/>
            <person name="Liu K.W."/>
            <person name="Li Z."/>
            <person name="Hsiao Y.Y."/>
            <person name="Qi Y."/>
            <person name="Fu T."/>
            <person name="Tang G.D."/>
            <person name="Zhang D."/>
            <person name="Sun W.H."/>
            <person name="Liu D.K."/>
            <person name="Li Y."/>
            <person name="Chen G.Z."/>
            <person name="Liu X.D."/>
            <person name="Liao X.Y."/>
            <person name="Jiang Y.T."/>
            <person name="Yu X."/>
            <person name="Hao Y."/>
            <person name="Huang J."/>
            <person name="Zhao X.W."/>
            <person name="Ke S."/>
            <person name="Chen Y.Y."/>
            <person name="Wu W.L."/>
            <person name="Hsu J.L."/>
            <person name="Lin Y.F."/>
            <person name="Huang M.D."/>
            <person name="Li C.Y."/>
            <person name="Huang L."/>
            <person name="Wang Z.W."/>
            <person name="Zhao X."/>
            <person name="Zhong W.Y."/>
            <person name="Peng D.H."/>
            <person name="Ahmad S."/>
            <person name="Lan S."/>
            <person name="Zhang J.S."/>
            <person name="Tsai W.C."/>
            <person name="Van de Peer Y."/>
            <person name="Liu Z.J."/>
        </authorList>
    </citation>
    <scope>NUCLEOTIDE SEQUENCE</scope>
    <source>
        <strain evidence="3">SCP</strain>
    </source>
</reference>
<dbReference type="InterPro" id="IPR001245">
    <property type="entry name" value="Ser-Thr/Tyr_kinase_cat_dom"/>
</dbReference>
<dbReference type="Pfam" id="PF00564">
    <property type="entry name" value="PB1"/>
    <property type="match status" value="1"/>
</dbReference>
<dbReference type="CDD" id="cd06410">
    <property type="entry name" value="PB1_UP2"/>
    <property type="match status" value="1"/>
</dbReference>
<dbReference type="FunFam" id="3.10.20.90:FF:000058">
    <property type="entry name" value="Octicosapeptide/phox/Bem1p domain kinase superfamily protein"/>
    <property type="match status" value="1"/>
</dbReference>
<dbReference type="InterPro" id="IPR000270">
    <property type="entry name" value="PB1_dom"/>
</dbReference>
<gene>
    <name evidence="3" type="ORF">QJS04_geneDACA005341</name>
</gene>
<feature type="region of interest" description="Disordered" evidence="1">
    <location>
        <begin position="1"/>
        <end position="36"/>
    </location>
</feature>
<comment type="caution">
    <text evidence="3">The sequence shown here is derived from an EMBL/GenBank/DDBJ whole genome shotgun (WGS) entry which is preliminary data.</text>
</comment>
<evidence type="ECO:0000259" key="2">
    <source>
        <dbReference type="PROSITE" id="PS50011"/>
    </source>
</evidence>
<feature type="domain" description="Protein kinase" evidence="2">
    <location>
        <begin position="705"/>
        <end position="1018"/>
    </location>
</feature>
<dbReference type="Pfam" id="PF07714">
    <property type="entry name" value="PK_Tyr_Ser-Thr"/>
    <property type="match status" value="1"/>
</dbReference>
<evidence type="ECO:0000256" key="1">
    <source>
        <dbReference type="SAM" id="MobiDB-lite"/>
    </source>
</evidence>
<dbReference type="SUPFAM" id="SSF56112">
    <property type="entry name" value="Protein kinase-like (PK-like)"/>
    <property type="match status" value="1"/>
</dbReference>
<keyword evidence="3" id="KW-0418">Kinase</keyword>
<dbReference type="InterPro" id="IPR011009">
    <property type="entry name" value="Kinase-like_dom_sf"/>
</dbReference>
<dbReference type="InterPro" id="IPR053198">
    <property type="entry name" value="Gynoecium_Dev_Regulator"/>
</dbReference>